<keyword evidence="2" id="KW-1133">Transmembrane helix</keyword>
<dbReference type="AlphaFoldDB" id="A0A2R5G3N0"/>
<feature type="compositionally biased region" description="Basic and acidic residues" evidence="1">
    <location>
        <begin position="74"/>
        <end position="93"/>
    </location>
</feature>
<keyword evidence="4" id="KW-1185">Reference proteome</keyword>
<keyword evidence="2" id="KW-0812">Transmembrane</keyword>
<feature type="compositionally biased region" description="Polar residues" evidence="1">
    <location>
        <begin position="104"/>
        <end position="113"/>
    </location>
</feature>
<dbReference type="EMBL" id="BEYU01000011">
    <property type="protein sequence ID" value="GBG25135.1"/>
    <property type="molecule type" value="Genomic_DNA"/>
</dbReference>
<evidence type="ECO:0000256" key="1">
    <source>
        <dbReference type="SAM" id="MobiDB-lite"/>
    </source>
</evidence>
<evidence type="ECO:0000313" key="4">
    <source>
        <dbReference type="Proteomes" id="UP000241890"/>
    </source>
</evidence>
<keyword evidence="2" id="KW-0472">Membrane</keyword>
<accession>A0A2R5G3N0</accession>
<reference evidence="3 4" key="1">
    <citation type="submission" date="2017-12" db="EMBL/GenBank/DDBJ databases">
        <title>Sequencing, de novo assembly and annotation of complete genome of a new Thraustochytrid species, strain FCC1311.</title>
        <authorList>
            <person name="Sedici K."/>
            <person name="Godart F."/>
            <person name="Aiese Cigliano R."/>
            <person name="Sanseverino W."/>
            <person name="Barakat M."/>
            <person name="Ortet P."/>
            <person name="Marechal E."/>
            <person name="Cagnac O."/>
            <person name="Amato A."/>
        </authorList>
    </citation>
    <scope>NUCLEOTIDE SEQUENCE [LARGE SCALE GENOMIC DNA]</scope>
</reference>
<dbReference type="GO" id="GO:0016020">
    <property type="term" value="C:membrane"/>
    <property type="evidence" value="ECO:0007669"/>
    <property type="project" value="TreeGrafter"/>
</dbReference>
<feature type="compositionally biased region" description="Low complexity" evidence="1">
    <location>
        <begin position="62"/>
        <end position="73"/>
    </location>
</feature>
<dbReference type="PANTHER" id="PTHR10165">
    <property type="entry name" value="LIPID PHOSPHATE PHOSPHATASE"/>
    <property type="match status" value="1"/>
</dbReference>
<evidence type="ECO:0000313" key="3">
    <source>
        <dbReference type="EMBL" id="GBG25135.1"/>
    </source>
</evidence>
<feature type="transmembrane region" description="Helical" evidence="2">
    <location>
        <begin position="352"/>
        <end position="372"/>
    </location>
</feature>
<evidence type="ECO:0000256" key="2">
    <source>
        <dbReference type="SAM" id="Phobius"/>
    </source>
</evidence>
<dbReference type="GO" id="GO:0008195">
    <property type="term" value="F:phosphatidate phosphatase activity"/>
    <property type="evidence" value="ECO:0007669"/>
    <property type="project" value="TreeGrafter"/>
</dbReference>
<comment type="caution">
    <text evidence="3">The sequence shown here is derived from an EMBL/GenBank/DDBJ whole genome shotgun (WGS) entry which is preliminary data.</text>
</comment>
<dbReference type="InterPro" id="IPR043216">
    <property type="entry name" value="PAP-like"/>
</dbReference>
<feature type="transmembrane region" description="Helical" evidence="2">
    <location>
        <begin position="196"/>
        <end position="218"/>
    </location>
</feature>
<gene>
    <name evidence="3" type="ORF">FCC1311_006531</name>
</gene>
<feature type="transmembrane region" description="Helical" evidence="2">
    <location>
        <begin position="155"/>
        <end position="175"/>
    </location>
</feature>
<dbReference type="GO" id="GO:0046839">
    <property type="term" value="P:phospholipid dephosphorylation"/>
    <property type="evidence" value="ECO:0007669"/>
    <property type="project" value="TreeGrafter"/>
</dbReference>
<feature type="transmembrane region" description="Helical" evidence="2">
    <location>
        <begin position="230"/>
        <end position="252"/>
    </location>
</feature>
<dbReference type="InParanoid" id="A0A2R5G3N0"/>
<name>A0A2R5G3N0_9STRA</name>
<feature type="compositionally biased region" description="Basic and acidic residues" evidence="1">
    <location>
        <begin position="46"/>
        <end position="61"/>
    </location>
</feature>
<feature type="compositionally biased region" description="Basic and acidic residues" evidence="1">
    <location>
        <begin position="1"/>
        <end position="18"/>
    </location>
</feature>
<dbReference type="OrthoDB" id="10030083at2759"/>
<dbReference type="GO" id="GO:0006644">
    <property type="term" value="P:phospholipid metabolic process"/>
    <property type="evidence" value="ECO:0007669"/>
    <property type="project" value="InterPro"/>
</dbReference>
<dbReference type="PANTHER" id="PTHR10165:SF35">
    <property type="entry name" value="RE23632P"/>
    <property type="match status" value="1"/>
</dbReference>
<sequence length="455" mass="49920">MAQRGEMDGDLAGKRDVEQGDPGEEAQQEGQRRVSEATATSEGDNEERTAAENREAQEALHKAAAQAAAAAADQEARAEDEQLEQAKAEREVAEAQLNEDDATTRTASKTLSQESAVLEPATAQVEGLPGTAIAYKLCGCLPIPQWWSNTYIVDWAGVVLCAIVLLIANGPIDWLKHFPIDMSEVHIQQPLHSDRVHMITVGVLVVVPCVVVAIFFWFKRRDMFEDLHAFALATVAPVVFAYVVWVIIGNAAGKLRPDFLARCAPTCMENFTWTCAPDPSLYAADACDLSEQKCCPVQCGRQDPRYPDILECSFLQNGIDLSTSTLQSVCNKFWDSTYVGVTRLNDMKHDMFDIVLGAFIGFITSFIAYPLYFQNPTLGGEPLRRPNHFTIKDVLCCRKQDPWPAANTHLAASDYPSSAFAQPQQAVEGQESATLLADVPSSSSTQYKHANMSIV</sequence>
<dbReference type="Proteomes" id="UP000241890">
    <property type="component" value="Unassembled WGS sequence"/>
</dbReference>
<feature type="region of interest" description="Disordered" evidence="1">
    <location>
        <begin position="1"/>
        <end position="113"/>
    </location>
</feature>
<protein>
    <submittedName>
        <fullName evidence="3">Phospholipid phosphatase 4</fullName>
    </submittedName>
</protein>
<organism evidence="3 4">
    <name type="scientific">Hondaea fermentalgiana</name>
    <dbReference type="NCBI Taxonomy" id="2315210"/>
    <lineage>
        <taxon>Eukaryota</taxon>
        <taxon>Sar</taxon>
        <taxon>Stramenopiles</taxon>
        <taxon>Bigyra</taxon>
        <taxon>Labyrinthulomycetes</taxon>
        <taxon>Thraustochytrida</taxon>
        <taxon>Thraustochytriidae</taxon>
        <taxon>Hondaea</taxon>
    </lineage>
</organism>
<proteinExistence type="predicted"/>